<evidence type="ECO:0000256" key="1">
    <source>
        <dbReference type="ARBA" id="ARBA00001933"/>
    </source>
</evidence>
<accession>A0A2M7TA29</accession>
<reference evidence="7" key="1">
    <citation type="submission" date="2017-09" db="EMBL/GenBank/DDBJ databases">
        <title>Depth-based differentiation of microbial function through sediment-hosted aquifers and enrichment of novel symbionts in the deep terrestrial subsurface.</title>
        <authorList>
            <person name="Probst A.J."/>
            <person name="Ladd B."/>
            <person name="Jarett J.K."/>
            <person name="Geller-Mcgrath D.E."/>
            <person name="Sieber C.M.K."/>
            <person name="Emerson J.B."/>
            <person name="Anantharaman K."/>
            <person name="Thomas B.C."/>
            <person name="Malmstrom R."/>
            <person name="Stieglmeier M."/>
            <person name="Klingl A."/>
            <person name="Woyke T."/>
            <person name="Ryan C.M."/>
            <person name="Banfield J.F."/>
        </authorList>
    </citation>
    <scope>NUCLEOTIDE SEQUENCE [LARGE SCALE GENOMIC DNA]</scope>
</reference>
<dbReference type="AlphaFoldDB" id="A0A2M7TA29"/>
<organism evidence="6 7">
    <name type="scientific">Candidatus Aquicultor secundus</name>
    <dbReference type="NCBI Taxonomy" id="1973895"/>
    <lineage>
        <taxon>Bacteria</taxon>
        <taxon>Bacillati</taxon>
        <taxon>Actinomycetota</taxon>
        <taxon>Candidatus Aquicultoria</taxon>
        <taxon>Candidatus Aquicultorales</taxon>
        <taxon>Candidatus Aquicultoraceae</taxon>
        <taxon>Candidatus Aquicultor</taxon>
    </lineage>
</organism>
<dbReference type="InterPro" id="IPR050571">
    <property type="entry name" value="Class-IV_PLP-Dep_Aminotrnsfr"/>
</dbReference>
<dbReference type="InterPro" id="IPR001544">
    <property type="entry name" value="Aminotrans_IV"/>
</dbReference>
<proteinExistence type="inferred from homology"/>
<name>A0A2M7TA29_9ACTN</name>
<dbReference type="GO" id="GO:0046394">
    <property type="term" value="P:carboxylic acid biosynthetic process"/>
    <property type="evidence" value="ECO:0007669"/>
    <property type="project" value="UniProtKB-ARBA"/>
</dbReference>
<evidence type="ECO:0000256" key="5">
    <source>
        <dbReference type="RuleBase" id="RU004516"/>
    </source>
</evidence>
<evidence type="ECO:0000256" key="4">
    <source>
        <dbReference type="RuleBase" id="RU004106"/>
    </source>
</evidence>
<comment type="similarity">
    <text evidence="2 4">Belongs to the class-IV pyridoxal-phosphate-dependent aminotransferase family.</text>
</comment>
<dbReference type="Pfam" id="PF01063">
    <property type="entry name" value="Aminotran_4"/>
    <property type="match status" value="1"/>
</dbReference>
<dbReference type="InterPro" id="IPR018300">
    <property type="entry name" value="Aminotrans_IV_CS"/>
</dbReference>
<dbReference type="InterPro" id="IPR043131">
    <property type="entry name" value="BCAT-like_N"/>
</dbReference>
<dbReference type="PANTHER" id="PTHR42743">
    <property type="entry name" value="AMINO-ACID AMINOTRANSFERASE"/>
    <property type="match status" value="1"/>
</dbReference>
<dbReference type="Gene3D" id="3.20.10.10">
    <property type="entry name" value="D-amino Acid Aminotransferase, subunit A, domain 2"/>
    <property type="match status" value="1"/>
</dbReference>
<keyword evidence="3 5" id="KW-0663">Pyridoxal phosphate</keyword>
<comment type="cofactor">
    <cofactor evidence="1 5">
        <name>pyridoxal 5'-phosphate</name>
        <dbReference type="ChEBI" id="CHEBI:597326"/>
    </cofactor>
</comment>
<comment type="caution">
    <text evidence="6">The sequence shown here is derived from an EMBL/GenBank/DDBJ whole genome shotgun (WGS) entry which is preliminary data.</text>
</comment>
<sequence>MVVYLSGRIIDEKDAKISVFDSGFTRGNGLFETMRAYHGTIFALDQHLDRLYGSAKTLGYPTMPGKTILAEACKNTITANNLSDARLRLTVTNGLPGAQTPTILITAVHYSGYDENLYQTGMSAILLNGFRTSGNITTTLKSTSYLSSVIAKKKAQEAGCHEAVLINEKGSITEGSYTNIFAVTNKAILTPPVEDGLLPGITRDIVINIAVSHGYTVFQQTIQAGDIFDMDELFLTNSLMEVMPLTKLDGEKIGGGRPGETTQQLLLLYGEHMLAMLRGDR</sequence>
<dbReference type="InterPro" id="IPR043132">
    <property type="entry name" value="BCAT-like_C"/>
</dbReference>
<dbReference type="GO" id="GO:0005829">
    <property type="term" value="C:cytosol"/>
    <property type="evidence" value="ECO:0007669"/>
    <property type="project" value="TreeGrafter"/>
</dbReference>
<dbReference type="GO" id="GO:0008652">
    <property type="term" value="P:amino acid biosynthetic process"/>
    <property type="evidence" value="ECO:0007669"/>
    <property type="project" value="UniProtKB-ARBA"/>
</dbReference>
<evidence type="ECO:0000313" key="6">
    <source>
        <dbReference type="EMBL" id="PIZ41764.1"/>
    </source>
</evidence>
<dbReference type="PROSITE" id="PS00770">
    <property type="entry name" value="AA_TRANSFER_CLASS_4"/>
    <property type="match status" value="1"/>
</dbReference>
<keyword evidence="6" id="KW-0032">Aminotransferase</keyword>
<keyword evidence="6" id="KW-0808">Transferase</keyword>
<dbReference type="FunFam" id="3.20.10.10:FF:000002">
    <property type="entry name" value="D-alanine aminotransferase"/>
    <property type="match status" value="1"/>
</dbReference>
<dbReference type="InterPro" id="IPR036038">
    <property type="entry name" value="Aminotransferase-like"/>
</dbReference>
<dbReference type="RefSeq" id="WP_286975713.1">
    <property type="nucleotide sequence ID" value="NZ_PFNG01000043.1"/>
</dbReference>
<evidence type="ECO:0000256" key="2">
    <source>
        <dbReference type="ARBA" id="ARBA00009320"/>
    </source>
</evidence>
<dbReference type="Gene3D" id="3.30.470.10">
    <property type="match status" value="1"/>
</dbReference>
<dbReference type="Proteomes" id="UP000230956">
    <property type="component" value="Unassembled WGS sequence"/>
</dbReference>
<protein>
    <submittedName>
        <fullName evidence="6">Branched-chain amino acid aminotransferase</fullName>
    </submittedName>
</protein>
<gene>
    <name evidence="6" type="ORF">COY37_01745</name>
</gene>
<dbReference type="SUPFAM" id="SSF56752">
    <property type="entry name" value="D-aminoacid aminotransferase-like PLP-dependent enzymes"/>
    <property type="match status" value="1"/>
</dbReference>
<dbReference type="EMBL" id="PFNG01000043">
    <property type="protein sequence ID" value="PIZ41764.1"/>
    <property type="molecule type" value="Genomic_DNA"/>
</dbReference>
<dbReference type="GO" id="GO:0008483">
    <property type="term" value="F:transaminase activity"/>
    <property type="evidence" value="ECO:0007669"/>
    <property type="project" value="UniProtKB-KW"/>
</dbReference>
<evidence type="ECO:0000313" key="7">
    <source>
        <dbReference type="Proteomes" id="UP000230956"/>
    </source>
</evidence>
<evidence type="ECO:0000256" key="3">
    <source>
        <dbReference type="ARBA" id="ARBA00022898"/>
    </source>
</evidence>
<dbReference type="PANTHER" id="PTHR42743:SF11">
    <property type="entry name" value="AMINODEOXYCHORISMATE LYASE"/>
    <property type="match status" value="1"/>
</dbReference>